<evidence type="ECO:0000256" key="10">
    <source>
        <dbReference type="ARBA" id="ARBA00023306"/>
    </source>
</evidence>
<keyword evidence="5" id="KW-0158">Chromosome</keyword>
<dbReference type="GO" id="GO:0000796">
    <property type="term" value="C:condensin complex"/>
    <property type="evidence" value="ECO:0007669"/>
    <property type="project" value="InterPro"/>
</dbReference>
<feature type="compositionally biased region" description="Basic and acidic residues" evidence="12">
    <location>
        <begin position="369"/>
        <end position="381"/>
    </location>
</feature>
<evidence type="ECO:0000256" key="6">
    <source>
        <dbReference type="ARBA" id="ARBA00022490"/>
    </source>
</evidence>
<protein>
    <recommendedName>
        <fullName evidence="4 11">Condensin complex subunit 2</fullName>
    </recommendedName>
</protein>
<feature type="region of interest" description="Disordered" evidence="12">
    <location>
        <begin position="362"/>
        <end position="381"/>
    </location>
</feature>
<evidence type="ECO:0000256" key="3">
    <source>
        <dbReference type="ARBA" id="ARBA00009471"/>
    </source>
</evidence>
<evidence type="ECO:0000313" key="13">
    <source>
        <dbReference type="EMBL" id="QLG73338.1"/>
    </source>
</evidence>
<organism evidence="13 14">
    <name type="scientific">Zygotorulaspora mrakii</name>
    <name type="common">Zygosaccharomyces mrakii</name>
    <dbReference type="NCBI Taxonomy" id="42260"/>
    <lineage>
        <taxon>Eukaryota</taxon>
        <taxon>Fungi</taxon>
        <taxon>Dikarya</taxon>
        <taxon>Ascomycota</taxon>
        <taxon>Saccharomycotina</taxon>
        <taxon>Saccharomycetes</taxon>
        <taxon>Saccharomycetales</taxon>
        <taxon>Saccharomycetaceae</taxon>
        <taxon>Zygotorulaspora</taxon>
    </lineage>
</organism>
<evidence type="ECO:0000256" key="2">
    <source>
        <dbReference type="ARBA" id="ARBA00004496"/>
    </source>
</evidence>
<dbReference type="AlphaFoldDB" id="A0A7H9B3V5"/>
<dbReference type="RefSeq" id="XP_037145065.1">
    <property type="nucleotide sequence ID" value="XM_037289170.1"/>
</dbReference>
<keyword evidence="8 11" id="KW-0498">Mitosis</keyword>
<dbReference type="KEGG" id="zmk:HG535_0E04220"/>
<evidence type="ECO:0000256" key="7">
    <source>
        <dbReference type="ARBA" id="ARBA00022618"/>
    </source>
</evidence>
<feature type="compositionally biased region" description="Acidic residues" evidence="12">
    <location>
        <begin position="585"/>
        <end position="595"/>
    </location>
</feature>
<evidence type="ECO:0000256" key="9">
    <source>
        <dbReference type="ARBA" id="ARBA00023067"/>
    </source>
</evidence>
<evidence type="ECO:0000256" key="4">
    <source>
        <dbReference type="ARBA" id="ARBA00016065"/>
    </source>
</evidence>
<reference evidence="13 14" key="1">
    <citation type="submission" date="2020-07" db="EMBL/GenBank/DDBJ databases">
        <title>The yeast mating-type switching endonuclease HO is a domesticated member of an unorthodox homing genetic element family.</title>
        <authorList>
            <person name="Coughlan A.Y."/>
            <person name="Lombardi L."/>
            <person name="Braun-Galleani S."/>
            <person name="Martos A.R."/>
            <person name="Galeote V."/>
            <person name="Bigey F."/>
            <person name="Dequin S."/>
            <person name="Byrne K.P."/>
            <person name="Wolfe K.H."/>
        </authorList>
    </citation>
    <scope>NUCLEOTIDE SEQUENCE [LARGE SCALE GENOMIC DNA]</scope>
    <source>
        <strain evidence="13 14">NRRL Y-6702</strain>
    </source>
</reference>
<dbReference type="PANTHER" id="PTHR13108">
    <property type="entry name" value="CONDENSIN COMPLEX SUBUNIT 2"/>
    <property type="match status" value="1"/>
</dbReference>
<feature type="region of interest" description="Disordered" evidence="12">
    <location>
        <begin position="435"/>
        <end position="473"/>
    </location>
</feature>
<comment type="subcellular location">
    <subcellularLocation>
        <location evidence="1">Chromosome</location>
    </subcellularLocation>
    <subcellularLocation>
        <location evidence="2">Cytoplasm</location>
    </subcellularLocation>
</comment>
<dbReference type="Pfam" id="PF05786">
    <property type="entry name" value="Cnd2"/>
    <property type="match status" value="2"/>
</dbReference>
<dbReference type="PANTHER" id="PTHR13108:SF9">
    <property type="entry name" value="CONDENSIN COMPLEX SUBUNIT 2"/>
    <property type="match status" value="1"/>
</dbReference>
<gene>
    <name evidence="13" type="ORF">HG535_0E04220</name>
</gene>
<keyword evidence="9 11" id="KW-0226">DNA condensation</keyword>
<sequence length="749" mass="85314">MSSIRNRYQDDENDDQGLFTNRSTMMANFEEWIKMATDNKINSKNSWNFALIDYFHDLNVLRDSENNINFQKASATLDGCVKIYSSRVDSVTTETGKLLSGLAQKKKDDKIGSSNGQDRNDGSDEHENGAEDGVYIDPATGLPVASDTDAQAKRRVYNRVLETTLVDFDSIKLKELDKELNIDPLFKKALVDFDEGGAKSLLLNTLNTDCSARVVFDTAFNDEGVAATLDDLSDKGKEEKEAPENEAEKLINSEMADTSETLNSEKCDDSESTIIIEDEILSLGIDFIKFDEISRCEISSSIQQLRNVVEDISKAKNFIDTVNNKFDNFLSEQELQDVVPEAGLDDINSDNGVLQDEYSYISQEEDKNEENTESPKEDVDNARGLMENIETSNTNENAGRMENLFEIDLMSYFDESLKRNWRGREHWKVRNLKRSNLFGSGPNETNKLNNPQNESNDDNEKSKNETAAKKKKKQTEIDFFAIDDHLEETIFAPKKRANIDLPLKARTDDSHHLLPPDYQFSTKKITRLFIKPTQSMNLFTSRRNLEPVRMQNEKVTHTTPKNNNEGIAIADEQFWAQNYERKEREEEEEKNEPDEDIKNGIINNPFADDDVDVDFNQAFEDDTVDSSPNEEPGKLPIDDSKVSYSRVSKKVDVRKLKHNLWKSIKVLVGRDAIDNNRPHNDNQDLTIKIRLTDIAGEISKLYPDEALTDISTSFCFICLLHLANEYGLHITNTENFEDLIVAYNKTIND</sequence>
<accession>A0A7H9B3V5</accession>
<dbReference type="GeneID" id="59237080"/>
<comment type="similarity">
    <text evidence="3 11">Belongs to the CND2 (condensin subunit 2) family.</text>
</comment>
<dbReference type="GO" id="GO:0051301">
    <property type="term" value="P:cell division"/>
    <property type="evidence" value="ECO:0007669"/>
    <property type="project" value="UniProtKB-KW"/>
</dbReference>
<keyword evidence="7 11" id="KW-0132">Cell division</keyword>
<evidence type="ECO:0000256" key="12">
    <source>
        <dbReference type="SAM" id="MobiDB-lite"/>
    </source>
</evidence>
<keyword evidence="6" id="KW-0963">Cytoplasm</keyword>
<dbReference type="Proteomes" id="UP000509704">
    <property type="component" value="Chromosome 5"/>
</dbReference>
<keyword evidence="10 11" id="KW-0131">Cell cycle</keyword>
<evidence type="ECO:0000256" key="1">
    <source>
        <dbReference type="ARBA" id="ARBA00004286"/>
    </source>
</evidence>
<dbReference type="PIRSF" id="PIRSF017126">
    <property type="entry name" value="Condensin_H"/>
    <property type="match status" value="1"/>
</dbReference>
<evidence type="ECO:0000256" key="11">
    <source>
        <dbReference type="PIRNR" id="PIRNR017126"/>
    </source>
</evidence>
<dbReference type="GO" id="GO:0005737">
    <property type="term" value="C:cytoplasm"/>
    <property type="evidence" value="ECO:0007669"/>
    <property type="project" value="UniProtKB-SubCell"/>
</dbReference>
<name>A0A7H9B3V5_ZYGMR</name>
<feature type="region of interest" description="Disordered" evidence="12">
    <location>
        <begin position="107"/>
        <end position="143"/>
    </location>
</feature>
<evidence type="ECO:0000313" key="14">
    <source>
        <dbReference type="Proteomes" id="UP000509704"/>
    </source>
</evidence>
<dbReference type="InterPro" id="IPR022816">
    <property type="entry name" value="Condensin_barren_su2"/>
</dbReference>
<dbReference type="EMBL" id="CP058608">
    <property type="protein sequence ID" value="QLG73338.1"/>
    <property type="molecule type" value="Genomic_DNA"/>
</dbReference>
<evidence type="ECO:0000256" key="5">
    <source>
        <dbReference type="ARBA" id="ARBA00022454"/>
    </source>
</evidence>
<feature type="compositionally biased region" description="Basic and acidic residues" evidence="12">
    <location>
        <begin position="118"/>
        <end position="129"/>
    </location>
</feature>
<dbReference type="GO" id="GO:0003682">
    <property type="term" value="F:chromatin binding"/>
    <property type="evidence" value="ECO:0007669"/>
    <property type="project" value="TreeGrafter"/>
</dbReference>
<evidence type="ECO:0000256" key="8">
    <source>
        <dbReference type="ARBA" id="ARBA00022776"/>
    </source>
</evidence>
<keyword evidence="14" id="KW-1185">Reference proteome</keyword>
<feature type="region of interest" description="Disordered" evidence="12">
    <location>
        <begin position="581"/>
        <end position="603"/>
    </location>
</feature>
<comment type="function">
    <text evidence="11">Regulatory subunit of the condensin complex, a complex required for conversion of interphase chromatin into mitotic-like condense chromosomes.</text>
</comment>
<dbReference type="GO" id="GO:0007076">
    <property type="term" value="P:mitotic chromosome condensation"/>
    <property type="evidence" value="ECO:0007669"/>
    <property type="project" value="InterPro"/>
</dbReference>
<dbReference type="OrthoDB" id="362021at2759"/>
<feature type="compositionally biased region" description="Basic and acidic residues" evidence="12">
    <location>
        <begin position="458"/>
        <end position="468"/>
    </location>
</feature>
<feature type="compositionally biased region" description="Polar residues" evidence="12">
    <location>
        <begin position="442"/>
        <end position="454"/>
    </location>
</feature>
<proteinExistence type="inferred from homology"/>